<accession>F1A2D9</accession>
<dbReference type="Proteomes" id="UP000001064">
    <property type="component" value="Unassembled WGS sequence"/>
</dbReference>
<dbReference type="RefSeq" id="XP_003293828.1">
    <property type="nucleotide sequence ID" value="XM_003293780.1"/>
</dbReference>
<dbReference type="EMBL" id="GL871407">
    <property type="protein sequence ID" value="EGC29641.1"/>
    <property type="molecule type" value="Genomic_DNA"/>
</dbReference>
<sequence>MGSNIAIDDIKRDAFNRIVEHIGTFYIIDNPMNRLIIANSTNRYTITFYDNGNVLVQPPNLEIKKCCIDKNYKKSSDIKTTTILQKRKIDDHLDEPINKKKLITDYFPTTYTNTKTTNNKIDGNIDNCNNIDNNANIIVDISPPLSPLYFELPPTKGNIQKETKAHEEISNNIDINSLEPSPPLSPLTFEIGVKTVQNNIDNTDNNTNNNKPKILILYSENNKNSKNKIVEIINDLKLYDITTIINSNKQSSLFPLKEIENNAPNHQCTIIIVSKDMISDSLFLTDLDENDEPLIHRYASPQVQFIFEIGYILGLIGKKRVIFLEMDEYYNQNQIDYNKSLEFQNIISSFNNDSINFLSYNNNNTNNNNNDILSNTNQQLFNFIKSIVEKNLNKII</sequence>
<dbReference type="KEGG" id="dpp:DICPUDRAFT_84349"/>
<dbReference type="Pfam" id="PF10137">
    <property type="entry name" value="CAP12-PCTIR_TIR"/>
    <property type="match status" value="1"/>
</dbReference>
<dbReference type="GO" id="GO:0050135">
    <property type="term" value="F:NADP+ nucleosidase activity"/>
    <property type="evidence" value="ECO:0007669"/>
    <property type="project" value="InterPro"/>
</dbReference>
<reference evidence="3" key="1">
    <citation type="journal article" date="2011" name="Genome Biol.">
        <title>Comparative genomics of the social amoebae Dictyostelium discoideum and Dictyostelium purpureum.</title>
        <authorList>
            <consortium name="US DOE Joint Genome Institute (JGI-PGF)"/>
            <person name="Sucgang R."/>
            <person name="Kuo A."/>
            <person name="Tian X."/>
            <person name="Salerno W."/>
            <person name="Parikh A."/>
            <person name="Feasley C.L."/>
            <person name="Dalin E."/>
            <person name="Tu H."/>
            <person name="Huang E."/>
            <person name="Barry K."/>
            <person name="Lindquist E."/>
            <person name="Shapiro H."/>
            <person name="Bruce D."/>
            <person name="Schmutz J."/>
            <person name="Salamov A."/>
            <person name="Fey P."/>
            <person name="Gaudet P."/>
            <person name="Anjard C."/>
            <person name="Babu M.M."/>
            <person name="Basu S."/>
            <person name="Bushmanova Y."/>
            <person name="van der Wel H."/>
            <person name="Katoh-Kurasawa M."/>
            <person name="Dinh C."/>
            <person name="Coutinho P.M."/>
            <person name="Saito T."/>
            <person name="Elias M."/>
            <person name="Schaap P."/>
            <person name="Kay R.R."/>
            <person name="Henrissat B."/>
            <person name="Eichinger L."/>
            <person name="Rivero F."/>
            <person name="Putnam N.H."/>
            <person name="West C.M."/>
            <person name="Loomis W.F."/>
            <person name="Chisholm R.L."/>
            <person name="Shaulsky G."/>
            <person name="Strassmann J.E."/>
            <person name="Queller D.C."/>
            <person name="Kuspa A."/>
            <person name="Grigoriev I.V."/>
        </authorList>
    </citation>
    <scope>NUCLEOTIDE SEQUENCE [LARGE SCALE GENOMIC DNA]</scope>
    <source>
        <strain evidence="3">QSDP1</strain>
    </source>
</reference>
<dbReference type="AlphaFoldDB" id="F1A2D9"/>
<dbReference type="InParanoid" id="F1A2D9"/>
<keyword evidence="3" id="KW-1185">Reference proteome</keyword>
<evidence type="ECO:0000259" key="1">
    <source>
        <dbReference type="Pfam" id="PF10137"/>
    </source>
</evidence>
<dbReference type="GeneID" id="10505148"/>
<evidence type="ECO:0000313" key="3">
    <source>
        <dbReference type="Proteomes" id="UP000001064"/>
    </source>
</evidence>
<dbReference type="InterPro" id="IPR019302">
    <property type="entry name" value="CAP12/PCTIR_TIR_dom"/>
</dbReference>
<evidence type="ECO:0000313" key="2">
    <source>
        <dbReference type="EMBL" id="EGC29641.1"/>
    </source>
</evidence>
<gene>
    <name evidence="2" type="ORF">DICPUDRAFT_84349</name>
</gene>
<dbReference type="VEuPathDB" id="AmoebaDB:DICPUDRAFT_84349"/>
<protein>
    <recommendedName>
        <fullName evidence="1">CD-NTase-associated protein 12/Pycsar effector protein TIR domain-containing protein</fullName>
    </recommendedName>
</protein>
<proteinExistence type="predicted"/>
<name>F1A2D9_DICPU</name>
<organism evidence="2 3">
    <name type="scientific">Dictyostelium purpureum</name>
    <name type="common">Slime mold</name>
    <dbReference type="NCBI Taxonomy" id="5786"/>
    <lineage>
        <taxon>Eukaryota</taxon>
        <taxon>Amoebozoa</taxon>
        <taxon>Evosea</taxon>
        <taxon>Eumycetozoa</taxon>
        <taxon>Dictyostelia</taxon>
        <taxon>Dictyosteliales</taxon>
        <taxon>Dictyosteliaceae</taxon>
        <taxon>Dictyostelium</taxon>
    </lineage>
</organism>
<feature type="domain" description="CD-NTase-associated protein 12/Pycsar effector protein TIR" evidence="1">
    <location>
        <begin position="213"/>
        <end position="328"/>
    </location>
</feature>